<protein>
    <submittedName>
        <fullName evidence="1">Uncharacterized protein</fullName>
    </submittedName>
</protein>
<proteinExistence type="predicted"/>
<accession>A0A0E9W4V8</accession>
<name>A0A0E9W4V8_ANGAN</name>
<organism evidence="1">
    <name type="scientific">Anguilla anguilla</name>
    <name type="common">European freshwater eel</name>
    <name type="synonym">Muraena anguilla</name>
    <dbReference type="NCBI Taxonomy" id="7936"/>
    <lineage>
        <taxon>Eukaryota</taxon>
        <taxon>Metazoa</taxon>
        <taxon>Chordata</taxon>
        <taxon>Craniata</taxon>
        <taxon>Vertebrata</taxon>
        <taxon>Euteleostomi</taxon>
        <taxon>Actinopterygii</taxon>
        <taxon>Neopterygii</taxon>
        <taxon>Teleostei</taxon>
        <taxon>Anguilliformes</taxon>
        <taxon>Anguillidae</taxon>
        <taxon>Anguilla</taxon>
    </lineage>
</organism>
<dbReference type="AlphaFoldDB" id="A0A0E9W4V8"/>
<reference evidence="1" key="1">
    <citation type="submission" date="2014-11" db="EMBL/GenBank/DDBJ databases">
        <authorList>
            <person name="Amaro Gonzalez C."/>
        </authorList>
    </citation>
    <scope>NUCLEOTIDE SEQUENCE</scope>
</reference>
<dbReference type="EMBL" id="GBXM01024054">
    <property type="protein sequence ID" value="JAH84523.1"/>
    <property type="molecule type" value="Transcribed_RNA"/>
</dbReference>
<sequence length="32" mass="3611">MFCKCIGPRVVFCSTLVLPLVPATYFLYVCIL</sequence>
<reference evidence="1" key="2">
    <citation type="journal article" date="2015" name="Fish Shellfish Immunol.">
        <title>Early steps in the European eel (Anguilla anguilla)-Vibrio vulnificus interaction in the gills: Role of the RtxA13 toxin.</title>
        <authorList>
            <person name="Callol A."/>
            <person name="Pajuelo D."/>
            <person name="Ebbesson L."/>
            <person name="Teles M."/>
            <person name="MacKenzie S."/>
            <person name="Amaro C."/>
        </authorList>
    </citation>
    <scope>NUCLEOTIDE SEQUENCE</scope>
</reference>
<evidence type="ECO:0000313" key="1">
    <source>
        <dbReference type="EMBL" id="JAH84523.1"/>
    </source>
</evidence>